<protein>
    <submittedName>
        <fullName evidence="2">FecR domain-containing protein</fullName>
    </submittedName>
</protein>
<organism evidence="2 3">
    <name type="scientific">Colwellia echini</name>
    <dbReference type="NCBI Taxonomy" id="1982103"/>
    <lineage>
        <taxon>Bacteria</taxon>
        <taxon>Pseudomonadati</taxon>
        <taxon>Pseudomonadota</taxon>
        <taxon>Gammaproteobacteria</taxon>
        <taxon>Alteromonadales</taxon>
        <taxon>Colwelliaceae</taxon>
        <taxon>Colwellia</taxon>
    </lineage>
</organism>
<reference evidence="2 3" key="1">
    <citation type="submission" date="2019-08" db="EMBL/GenBank/DDBJ databases">
        <title>Microbe sample from Colwellia echini.</title>
        <authorList>
            <person name="Christiansen L."/>
            <person name="Pathiraja D."/>
            <person name="Schultz-Johansen M."/>
            <person name="Choi I.-G."/>
            <person name="Stougaard P."/>
        </authorList>
    </citation>
    <scope>NUCLEOTIDE SEQUENCE [LARGE SCALE GENOMIC DNA]</scope>
    <source>
        <strain evidence="2 3">A3</strain>
    </source>
</reference>
<dbReference type="PANTHER" id="PTHR38731:SF1">
    <property type="entry name" value="FECR PROTEIN DOMAIN-CONTAINING PROTEIN"/>
    <property type="match status" value="1"/>
</dbReference>
<proteinExistence type="predicted"/>
<sequence length="415" mass="45054">MELHILMNISHKFKVTLSILPLVFCTLPSLAETSSAVDAEAVAGKTMIASGDVEALSNANDEKRKLKRRSEVFNSDVVMTGESSKTQLRMVDGSMIALKENTELIILEYQFNNGTEKNSAVLNLVTGGLRSITGAIKADEGQYQLKTPVGSIGIRGTHYQVEVLNDMMWIAVWDGAIDLLIDVGSQSGDTLSLGTDENYSYASIDMNGHITTYIEPPLIFKQGMSTKEMDIVETSGPDNLNVGASPTVISQPLTRSELNTALILNNLNENNMAFLSSDEFNSRKLTNVYDLVTAKEGSIKYSNAAAISTYELSNFAAEMTINFDTGQIGDGHMSFNDARSSEQWNALFNGNMNIRNDKVSLEVDVTFASHGDKLADGDISAGFVESLGLDGVVGQFELHEQNDDVSVNGSYLVKP</sequence>
<evidence type="ECO:0000259" key="1">
    <source>
        <dbReference type="Pfam" id="PF04773"/>
    </source>
</evidence>
<dbReference type="Gene3D" id="2.60.120.1440">
    <property type="match status" value="1"/>
</dbReference>
<gene>
    <name evidence="2" type="ORF">CWS31_006750</name>
</gene>
<accession>A0ABY3MYK6</accession>
<dbReference type="Pfam" id="PF04773">
    <property type="entry name" value="FecR"/>
    <property type="match status" value="1"/>
</dbReference>
<comment type="caution">
    <text evidence="2">The sequence shown here is derived from an EMBL/GenBank/DDBJ whole genome shotgun (WGS) entry which is preliminary data.</text>
</comment>
<evidence type="ECO:0000313" key="3">
    <source>
        <dbReference type="Proteomes" id="UP000815846"/>
    </source>
</evidence>
<dbReference type="PANTHER" id="PTHR38731">
    <property type="entry name" value="LIPL45-RELATED LIPOPROTEIN-RELATED"/>
    <property type="match status" value="1"/>
</dbReference>
<evidence type="ECO:0000313" key="2">
    <source>
        <dbReference type="EMBL" id="TYK66287.1"/>
    </source>
</evidence>
<keyword evidence="3" id="KW-1185">Reference proteome</keyword>
<dbReference type="Proteomes" id="UP000815846">
    <property type="component" value="Unassembled WGS sequence"/>
</dbReference>
<feature type="domain" description="FecR protein" evidence="1">
    <location>
        <begin position="76"/>
        <end position="177"/>
    </location>
</feature>
<dbReference type="EMBL" id="PJAI02000005">
    <property type="protein sequence ID" value="TYK66287.1"/>
    <property type="molecule type" value="Genomic_DNA"/>
</dbReference>
<dbReference type="InterPro" id="IPR006860">
    <property type="entry name" value="FecR"/>
</dbReference>
<name>A0ABY3MYK6_9GAMM</name>